<dbReference type="OrthoDB" id="3083219at2759"/>
<name>A0A8H7DR13_PLEOS</name>
<gene>
    <name evidence="1" type="ORF">PC9H_006987</name>
</gene>
<evidence type="ECO:0000313" key="1">
    <source>
        <dbReference type="EMBL" id="KAF7427772.1"/>
    </source>
</evidence>
<dbReference type="AlphaFoldDB" id="A0A8H7DR13"/>
<organism evidence="1 2">
    <name type="scientific">Pleurotus ostreatus</name>
    <name type="common">Oyster mushroom</name>
    <name type="synonym">White-rot fungus</name>
    <dbReference type="NCBI Taxonomy" id="5322"/>
    <lineage>
        <taxon>Eukaryota</taxon>
        <taxon>Fungi</taxon>
        <taxon>Dikarya</taxon>
        <taxon>Basidiomycota</taxon>
        <taxon>Agaricomycotina</taxon>
        <taxon>Agaricomycetes</taxon>
        <taxon>Agaricomycetidae</taxon>
        <taxon>Agaricales</taxon>
        <taxon>Pleurotineae</taxon>
        <taxon>Pleurotaceae</taxon>
        <taxon>Pleurotus</taxon>
    </lineage>
</organism>
<dbReference type="Proteomes" id="UP000623687">
    <property type="component" value="Unassembled WGS sequence"/>
</dbReference>
<dbReference type="EMBL" id="JACETU010000005">
    <property type="protein sequence ID" value="KAF7427772.1"/>
    <property type="molecule type" value="Genomic_DNA"/>
</dbReference>
<reference evidence="1" key="1">
    <citation type="submission" date="2019-07" db="EMBL/GenBank/DDBJ databases">
        <authorList>
            <person name="Palmer J.M."/>
        </authorList>
    </citation>
    <scope>NUCLEOTIDE SEQUENCE</scope>
    <source>
        <strain evidence="1">PC9</strain>
    </source>
</reference>
<proteinExistence type="predicted"/>
<dbReference type="InterPro" id="IPR032675">
    <property type="entry name" value="LRR_dom_sf"/>
</dbReference>
<dbReference type="Gene3D" id="3.80.10.10">
    <property type="entry name" value="Ribonuclease Inhibitor"/>
    <property type="match status" value="1"/>
</dbReference>
<comment type="caution">
    <text evidence="1">The sequence shown here is derived from an EMBL/GenBank/DDBJ whole genome shotgun (WGS) entry which is preliminary data.</text>
</comment>
<keyword evidence="2" id="KW-1185">Reference proteome</keyword>
<evidence type="ECO:0008006" key="3">
    <source>
        <dbReference type="Google" id="ProtNLM"/>
    </source>
</evidence>
<dbReference type="VEuPathDB" id="FungiDB:PC9H_006987"/>
<protein>
    <recommendedName>
        <fullName evidence="3">F-box domain-containing protein</fullName>
    </recommendedName>
</protein>
<dbReference type="RefSeq" id="XP_036630144.1">
    <property type="nucleotide sequence ID" value="XM_036776524.1"/>
</dbReference>
<accession>A0A8H7DR13</accession>
<dbReference type="SUPFAM" id="SSF52047">
    <property type="entry name" value="RNI-like"/>
    <property type="match status" value="1"/>
</dbReference>
<sequence length="352" mass="39394">MKDLPNEIVYHIVDLVDCLKTLWKLLTISQQMSAFAIPSLYRELTFDSHSLTSTSSSSSPHIDALAKLARTAKSNKNLRFTKSFTVFRFISPLIEDENVDKILPFLPNLRHLSIRIPIIEPETLSLVPRHAQLTHLVIENTAYSPELEQLLMDHPTLKIIQMSGFWTADTPPLSPTALPMLHSLSCSLRVASKLGRPSVIHLKIDNFPMDNRSTPIPNELVREVAAVLPSVRVVDFTTPIHFPSAAALISLLPNVVCLKLRERSVSILPSVYWQHLATSSLKAIILVVPAASTRSNEVAQKAFRDIENLEYLAVEAGIGSSMRYRRSLGGPIVQIIDHDWQPWEKMMASGIF</sequence>
<dbReference type="GeneID" id="59376805"/>
<evidence type="ECO:0000313" key="2">
    <source>
        <dbReference type="Proteomes" id="UP000623687"/>
    </source>
</evidence>